<feature type="transmembrane region" description="Helical" evidence="2">
    <location>
        <begin position="924"/>
        <end position="941"/>
    </location>
</feature>
<feature type="transmembrane region" description="Helical" evidence="2">
    <location>
        <begin position="171"/>
        <end position="188"/>
    </location>
</feature>
<feature type="transmembrane region" description="Helical" evidence="2">
    <location>
        <begin position="711"/>
        <end position="732"/>
    </location>
</feature>
<organism evidence="3 4">
    <name type="scientific">Micromonospora eburnea</name>
    <dbReference type="NCBI Taxonomy" id="227316"/>
    <lineage>
        <taxon>Bacteria</taxon>
        <taxon>Bacillati</taxon>
        <taxon>Actinomycetota</taxon>
        <taxon>Actinomycetes</taxon>
        <taxon>Micromonosporales</taxon>
        <taxon>Micromonosporaceae</taxon>
        <taxon>Micromonospora</taxon>
    </lineage>
</organism>
<name>A0A1C6VFK6_9ACTN</name>
<feature type="transmembrane region" description="Helical" evidence="2">
    <location>
        <begin position="685"/>
        <end position="704"/>
    </location>
</feature>
<evidence type="ECO:0000313" key="3">
    <source>
        <dbReference type="EMBL" id="SCL65112.1"/>
    </source>
</evidence>
<feature type="transmembrane region" description="Helical" evidence="2">
    <location>
        <begin position="897"/>
        <end position="918"/>
    </location>
</feature>
<keyword evidence="2" id="KW-0472">Membrane</keyword>
<reference evidence="4" key="1">
    <citation type="submission" date="2016-06" db="EMBL/GenBank/DDBJ databases">
        <authorList>
            <person name="Varghese N."/>
            <person name="Submissions Spin"/>
        </authorList>
    </citation>
    <scope>NUCLEOTIDE SEQUENCE [LARGE SCALE GENOMIC DNA]</scope>
    <source>
        <strain evidence="4">DSM 44814</strain>
    </source>
</reference>
<feature type="transmembrane region" description="Helical" evidence="2">
    <location>
        <begin position="254"/>
        <end position="274"/>
    </location>
</feature>
<feature type="transmembrane region" description="Helical" evidence="2">
    <location>
        <begin position="631"/>
        <end position="650"/>
    </location>
</feature>
<feature type="transmembrane region" description="Helical" evidence="2">
    <location>
        <begin position="473"/>
        <end position="492"/>
    </location>
</feature>
<feature type="transmembrane region" description="Helical" evidence="2">
    <location>
        <begin position="200"/>
        <end position="218"/>
    </location>
</feature>
<feature type="transmembrane region" description="Helical" evidence="2">
    <location>
        <begin position="948"/>
        <end position="969"/>
    </location>
</feature>
<feature type="transmembrane region" description="Helical" evidence="2">
    <location>
        <begin position="351"/>
        <end position="369"/>
    </location>
</feature>
<feature type="transmembrane region" description="Helical" evidence="2">
    <location>
        <begin position="280"/>
        <end position="299"/>
    </location>
</feature>
<dbReference type="OrthoDB" id="5167942at2"/>
<feature type="transmembrane region" description="Helical" evidence="2">
    <location>
        <begin position="1101"/>
        <end position="1119"/>
    </location>
</feature>
<evidence type="ECO:0000256" key="1">
    <source>
        <dbReference type="SAM" id="MobiDB-lite"/>
    </source>
</evidence>
<evidence type="ECO:0000256" key="2">
    <source>
        <dbReference type="SAM" id="Phobius"/>
    </source>
</evidence>
<feature type="transmembrane region" description="Helical" evidence="2">
    <location>
        <begin position="602"/>
        <end position="625"/>
    </location>
</feature>
<feature type="transmembrane region" description="Helical" evidence="2">
    <location>
        <begin position="141"/>
        <end position="165"/>
    </location>
</feature>
<feature type="transmembrane region" description="Helical" evidence="2">
    <location>
        <begin position="401"/>
        <end position="420"/>
    </location>
</feature>
<sequence>MENTGYPCPGCGAPADLASGCPGCGRPPYPPAAQVVRLDREIATLTPQVEHARAAYQELAARLGTARQLRAELAARIRLEIPAPRPAGPVPPPPVVPVPPRPIGPLPVAGPVGPVPFPGPAPAAAPRPGGAETSTRAVQGLLFVLGGLLLGTAAVVFTAVAWAAFGVGGRALILLGFTALALAGPLLARRRGLRGTAETFAAVGLLLVLLDGYAAWSVDLFGVAGWPGSRYAALVGGASVAVAAGYARLSRLTVPWFAALLVAQPVLPLAVAAAEPSAAGWALVLTGLALGDLAVVVVLRRRIAPAPGGTSVVFAGWVLGWVGHGAALAAAAGCALVPLVRGRTAGTPLLAGGPLVLVALALLAGALAAGHRVHRAVAAGLLVPVLATALIRPVAALRPGLLLVAAGLVVVGSAGAVRSLPPRLRVGPRVGAFVVAAGLGQVATVLTALVAGAGAVAAFPAWQGERTFPTPSWGWQLPVAVLLTAGAVALLVPRAARPAVGAIGAALAVLAAPAVAATPWPLVLAFDLVAGAALLVGAVFRPSRRHPTVLLSALAAAVLSGHALLVGCAEPAGAGAALAVLAAVGPAVAARGRRGGAAQRAVAGVALGVALLAVPAGVAVALLGIGAPPWWQLRGAAAAVAVLVIAVPAVRRHWPDLHRYASTGLAVALAAVGSAPLVVPGAEPVALYAAAGVLLALTSGGAARPGGAPRVVGAGLAGLALLAAAPAALRVLLELPVPVWSGVPATTPGPGAARAGLALLLLGAAGAAYARVATSPGRGAAHAPTAPGSDGAFAQTTTAPGPDGAFAQTTAAPGPDGAFAQTAAAPGRRGASDGAGRSRRGGGWWLPALVALPFGAIALPVLLAAAGAPWPVVPAVAFGTGLAVLLVAALAGARPPLVPVAVPLGLALGVAGLGGLLATRAGTLVGLGAVVVAAAVVGAVGRRADIRLAGWLLALVAATGFAVTAPLAAGLPLRTAAFAVLAVAAPALHAAPLLRARTAGLTSPSRAAVGIRAPGAGPAGAPALEVAAQAVALLALLLTVGALRHAAAVCALWGAVVAVRVVRRGESPARRWVLAGVAGGSELLGGWLLLAAGGVTVLEAYTVPAAALALGAGLVALRTRPGLNSWLALGPGLAAALLPSLVSVLAAPDPQPGRRLALGLVALGAVLGGAVRRWQAPVLLGAATLVPLALHELARGWDLLPRWIFLGLGGLALIALAATYERRRRDLARLRAVVGRMG</sequence>
<dbReference type="NCBIfam" id="NF047321">
    <property type="entry name" value="SCO7613_CTERM"/>
    <property type="match status" value="1"/>
</dbReference>
<feature type="transmembrane region" description="Helical" evidence="2">
    <location>
        <begin position="376"/>
        <end position="395"/>
    </location>
</feature>
<gene>
    <name evidence="3" type="ORF">GA0070604_5363</name>
</gene>
<dbReference type="InterPro" id="IPR058062">
    <property type="entry name" value="SCO7613_C"/>
</dbReference>
<feature type="transmembrane region" description="Helical" evidence="2">
    <location>
        <begin position="1074"/>
        <end position="1095"/>
    </location>
</feature>
<feature type="transmembrane region" description="Helical" evidence="2">
    <location>
        <begin position="499"/>
        <end position="516"/>
    </location>
</feature>
<dbReference type="RefSeq" id="WP_091124409.1">
    <property type="nucleotide sequence ID" value="NZ_FMHY01000002.1"/>
</dbReference>
<feature type="transmembrane region" description="Helical" evidence="2">
    <location>
        <begin position="522"/>
        <end position="540"/>
    </location>
</feature>
<feature type="transmembrane region" description="Helical" evidence="2">
    <location>
        <begin position="872"/>
        <end position="890"/>
    </location>
</feature>
<feature type="transmembrane region" description="Helical" evidence="2">
    <location>
        <begin position="432"/>
        <end position="461"/>
    </location>
</feature>
<feature type="transmembrane region" description="Helical" evidence="2">
    <location>
        <begin position="230"/>
        <end position="247"/>
    </location>
</feature>
<feature type="transmembrane region" description="Helical" evidence="2">
    <location>
        <begin position="311"/>
        <end position="339"/>
    </location>
</feature>
<feature type="transmembrane region" description="Helical" evidence="2">
    <location>
        <begin position="1126"/>
        <end position="1147"/>
    </location>
</feature>
<feature type="transmembrane region" description="Helical" evidence="2">
    <location>
        <begin position="1203"/>
        <end position="1220"/>
    </location>
</feature>
<dbReference type="AlphaFoldDB" id="A0A1C6VFK6"/>
<dbReference type="STRING" id="227316.GA0070604_5363"/>
<feature type="transmembrane region" description="Helical" evidence="2">
    <location>
        <begin position="657"/>
        <end position="679"/>
    </location>
</feature>
<feature type="transmembrane region" description="Helical" evidence="2">
    <location>
        <begin position="572"/>
        <end position="590"/>
    </location>
</feature>
<dbReference type="EMBL" id="FMHY01000002">
    <property type="protein sequence ID" value="SCL65112.1"/>
    <property type="molecule type" value="Genomic_DNA"/>
</dbReference>
<evidence type="ECO:0000313" key="4">
    <source>
        <dbReference type="Proteomes" id="UP000199696"/>
    </source>
</evidence>
<feature type="compositionally biased region" description="Low complexity" evidence="1">
    <location>
        <begin position="823"/>
        <end position="835"/>
    </location>
</feature>
<feature type="transmembrane region" description="Helical" evidence="2">
    <location>
        <begin position="547"/>
        <end position="566"/>
    </location>
</feature>
<keyword evidence="4" id="KW-1185">Reference proteome</keyword>
<proteinExistence type="predicted"/>
<protein>
    <submittedName>
        <fullName evidence="3">Uncharacterized protein</fullName>
    </submittedName>
</protein>
<feature type="transmembrane region" description="Helical" evidence="2">
    <location>
        <begin position="844"/>
        <end position="866"/>
    </location>
</feature>
<keyword evidence="2" id="KW-0812">Transmembrane</keyword>
<keyword evidence="2" id="KW-1133">Transmembrane helix</keyword>
<dbReference type="Proteomes" id="UP000199696">
    <property type="component" value="Unassembled WGS sequence"/>
</dbReference>
<feature type="transmembrane region" description="Helical" evidence="2">
    <location>
        <begin position="752"/>
        <end position="770"/>
    </location>
</feature>
<feature type="transmembrane region" description="Helical" evidence="2">
    <location>
        <begin position="1043"/>
        <end position="1062"/>
    </location>
</feature>
<feature type="region of interest" description="Disordered" evidence="1">
    <location>
        <begin position="778"/>
        <end position="837"/>
    </location>
</feature>
<accession>A0A1C6VFK6</accession>